<sequence>MAHPIDPSAYAVDSGQLDLHSKDIHAVAAEIDALMLAMSRKLEVLQGSWKGRAAGQYAALHSDWERAQGQVRNTLTDIGVAVGSAGSAYAQVEGEIASAFTPR</sequence>
<keyword evidence="3" id="KW-1185">Reference proteome</keyword>
<evidence type="ECO:0000313" key="2">
    <source>
        <dbReference type="EMBL" id="TWE11679.1"/>
    </source>
</evidence>
<dbReference type="Gene3D" id="1.10.287.1060">
    <property type="entry name" value="ESAT-6-like"/>
    <property type="match status" value="1"/>
</dbReference>
<comment type="similarity">
    <text evidence="1">Belongs to the WXG100 family.</text>
</comment>
<evidence type="ECO:0000256" key="1">
    <source>
        <dbReference type="RuleBase" id="RU362001"/>
    </source>
</evidence>
<dbReference type="AlphaFoldDB" id="A0A561E7U3"/>
<proteinExistence type="inferred from homology"/>
<dbReference type="Proteomes" id="UP000318297">
    <property type="component" value="Unassembled WGS sequence"/>
</dbReference>
<dbReference type="NCBIfam" id="TIGR03930">
    <property type="entry name" value="WXG100_ESAT6"/>
    <property type="match status" value="1"/>
</dbReference>
<protein>
    <recommendedName>
        <fullName evidence="1">ESAT-6-like protein</fullName>
    </recommendedName>
</protein>
<comment type="caution">
    <text evidence="2">The sequence shown here is derived from an EMBL/GenBank/DDBJ whole genome shotgun (WGS) entry which is preliminary data.</text>
</comment>
<accession>A0A561E7U3</accession>
<dbReference type="SUPFAM" id="SSF140453">
    <property type="entry name" value="EsxAB dimer-like"/>
    <property type="match status" value="1"/>
</dbReference>
<dbReference type="Pfam" id="PF06013">
    <property type="entry name" value="WXG100"/>
    <property type="match status" value="1"/>
</dbReference>
<reference evidence="2 3" key="1">
    <citation type="submission" date="2019-06" db="EMBL/GenBank/DDBJ databases">
        <title>Sequencing the genomes of 1000 actinobacteria strains.</title>
        <authorList>
            <person name="Klenk H.-P."/>
        </authorList>
    </citation>
    <scope>NUCLEOTIDE SEQUENCE [LARGE SCALE GENOMIC DNA]</scope>
    <source>
        <strain evidence="2 3">DSM 19560</strain>
    </source>
</reference>
<name>A0A561E7U3_9MICO</name>
<dbReference type="RefSeq" id="WP_170226334.1">
    <property type="nucleotide sequence ID" value="NZ_VIVQ01000001.1"/>
</dbReference>
<dbReference type="InterPro" id="IPR036689">
    <property type="entry name" value="ESAT-6-like_sf"/>
</dbReference>
<dbReference type="InterPro" id="IPR010310">
    <property type="entry name" value="T7SS_ESAT-6-like"/>
</dbReference>
<organism evidence="2 3">
    <name type="scientific">Rudaeicoccus suwonensis</name>
    <dbReference type="NCBI Taxonomy" id="657409"/>
    <lineage>
        <taxon>Bacteria</taxon>
        <taxon>Bacillati</taxon>
        <taxon>Actinomycetota</taxon>
        <taxon>Actinomycetes</taxon>
        <taxon>Micrococcales</taxon>
        <taxon>Dermacoccaceae</taxon>
        <taxon>Rudaeicoccus</taxon>
    </lineage>
</organism>
<evidence type="ECO:0000313" key="3">
    <source>
        <dbReference type="Proteomes" id="UP000318297"/>
    </source>
</evidence>
<gene>
    <name evidence="2" type="ORF">BKA23_0460</name>
</gene>
<dbReference type="EMBL" id="VIVQ01000001">
    <property type="protein sequence ID" value="TWE11679.1"/>
    <property type="molecule type" value="Genomic_DNA"/>
</dbReference>